<accession>A0A378TNM2</accession>
<keyword evidence="1" id="KW-1133">Transmembrane helix</keyword>
<proteinExistence type="predicted"/>
<keyword evidence="1" id="KW-0812">Transmembrane</keyword>
<evidence type="ECO:0008006" key="4">
    <source>
        <dbReference type="Google" id="ProtNLM"/>
    </source>
</evidence>
<reference evidence="2 3" key="1">
    <citation type="submission" date="2018-06" db="EMBL/GenBank/DDBJ databases">
        <authorList>
            <consortium name="Pathogen Informatics"/>
            <person name="Doyle S."/>
        </authorList>
    </citation>
    <scope>NUCLEOTIDE SEQUENCE [LARGE SCALE GENOMIC DNA]</scope>
    <source>
        <strain evidence="2 3">NCTC10821</strain>
    </source>
</reference>
<dbReference type="EMBL" id="UGQT01000001">
    <property type="protein sequence ID" value="STZ61463.1"/>
    <property type="molecule type" value="Genomic_DNA"/>
</dbReference>
<sequence length="54" mass="5973">MENPSYEQQLKDRLTLIESADAGAVTVADLPLRDLILTVATLAVTIVALLWWAY</sequence>
<evidence type="ECO:0000313" key="3">
    <source>
        <dbReference type="Proteomes" id="UP000254978"/>
    </source>
</evidence>
<protein>
    <recommendedName>
        <fullName evidence="4">Transmembrane protein</fullName>
    </recommendedName>
</protein>
<organism evidence="2 3">
    <name type="scientific">Mycolicibacterium tokaiense</name>
    <dbReference type="NCBI Taxonomy" id="39695"/>
    <lineage>
        <taxon>Bacteria</taxon>
        <taxon>Bacillati</taxon>
        <taxon>Actinomycetota</taxon>
        <taxon>Actinomycetes</taxon>
        <taxon>Mycobacteriales</taxon>
        <taxon>Mycobacteriaceae</taxon>
        <taxon>Mycolicibacterium</taxon>
    </lineage>
</organism>
<dbReference type="AlphaFoldDB" id="A0A378TNM2"/>
<keyword evidence="3" id="KW-1185">Reference proteome</keyword>
<gene>
    <name evidence="2" type="ORF">NCTC10821_05017</name>
</gene>
<evidence type="ECO:0000256" key="1">
    <source>
        <dbReference type="SAM" id="Phobius"/>
    </source>
</evidence>
<dbReference type="Proteomes" id="UP000254978">
    <property type="component" value="Unassembled WGS sequence"/>
</dbReference>
<evidence type="ECO:0000313" key="2">
    <source>
        <dbReference type="EMBL" id="STZ61463.1"/>
    </source>
</evidence>
<dbReference type="RefSeq" id="WP_163908541.1">
    <property type="nucleotide sequence ID" value="NZ_AP022600.1"/>
</dbReference>
<feature type="transmembrane region" description="Helical" evidence="1">
    <location>
        <begin position="35"/>
        <end position="53"/>
    </location>
</feature>
<name>A0A378TNM2_9MYCO</name>
<keyword evidence="1" id="KW-0472">Membrane</keyword>